<dbReference type="HAMAP" id="MF_01107">
    <property type="entry name" value="ArgD_aminotrans_3"/>
    <property type="match status" value="1"/>
</dbReference>
<feature type="binding site" evidence="4">
    <location>
        <position position="272"/>
    </location>
    <ligand>
        <name>pyridoxal 5'-phosphate</name>
        <dbReference type="ChEBI" id="CHEBI:597326"/>
    </ligand>
</feature>
<sequence length="390" mass="41440">MIPVVMPTYARADVVFERGEGPYLYATDGRRFLDFAAGVAVNALGHAHPYLVEKLTEQAQKLWHTSNLFRVAGQESLGKRLTEVTFADTVFFTNSGAEAWECGAKAVRKYHYDSGNPQKNRIITFEQAFHGRTLGAISAAKQEKLVHGFDPLLDGFDQVPFGDLDAVRAAITPATGGICVEPIQGEGGIRAGSVEFLRGLRALCDEHGLLLFLDEIQCGMGRTGKLFAHEWAGITPDVMCVAKGIGGGFPLGACLATERAASGMTAGTHGSTYGGNPLATAVGNAVLDVVLAPGFLDNVQKTAGYMQGRLEELIARHPSMFLELRGQGLMLGLKLGQPVGEVVAKLRANGLLSVPAGDNVVRLLPPLNIGEAEVNEAVGILDRTAQECVG</sequence>
<keyword evidence="3 4" id="KW-0663">Pyridoxal phosphate</keyword>
<dbReference type="GO" id="GO:0005737">
    <property type="term" value="C:cytoplasm"/>
    <property type="evidence" value="ECO:0007669"/>
    <property type="project" value="UniProtKB-SubCell"/>
</dbReference>
<dbReference type="EMBL" id="PDKW01000043">
    <property type="protein sequence ID" value="PGH52901.1"/>
    <property type="molecule type" value="Genomic_DNA"/>
</dbReference>
<keyword evidence="1 4" id="KW-0032">Aminotransferase</keyword>
<organism evidence="5 6">
    <name type="scientific">Azospirillum palustre</name>
    <dbReference type="NCBI Taxonomy" id="2044885"/>
    <lineage>
        <taxon>Bacteria</taxon>
        <taxon>Pseudomonadati</taxon>
        <taxon>Pseudomonadota</taxon>
        <taxon>Alphaproteobacteria</taxon>
        <taxon>Rhodospirillales</taxon>
        <taxon>Azospirillaceae</taxon>
        <taxon>Azospirillum</taxon>
    </lineage>
</organism>
<evidence type="ECO:0000313" key="5">
    <source>
        <dbReference type="EMBL" id="PGH52901.1"/>
    </source>
</evidence>
<evidence type="ECO:0000256" key="1">
    <source>
        <dbReference type="ARBA" id="ARBA00022576"/>
    </source>
</evidence>
<keyword evidence="4" id="KW-0055">Arginine biosynthesis</keyword>
<dbReference type="SUPFAM" id="SSF53383">
    <property type="entry name" value="PLP-dependent transferases"/>
    <property type="match status" value="1"/>
</dbReference>
<evidence type="ECO:0000256" key="2">
    <source>
        <dbReference type="ARBA" id="ARBA00022679"/>
    </source>
</evidence>
<dbReference type="GO" id="GO:0006526">
    <property type="term" value="P:L-arginine biosynthetic process"/>
    <property type="evidence" value="ECO:0007669"/>
    <property type="project" value="UniProtKB-UniRule"/>
</dbReference>
<dbReference type="Proteomes" id="UP000225379">
    <property type="component" value="Unassembled WGS sequence"/>
</dbReference>
<dbReference type="InterPro" id="IPR049704">
    <property type="entry name" value="Aminotrans_3_PPA_site"/>
</dbReference>
<dbReference type="NCBIfam" id="TIGR00707">
    <property type="entry name" value="argD"/>
    <property type="match status" value="1"/>
</dbReference>
<keyword evidence="6" id="KW-1185">Reference proteome</keyword>
<comment type="catalytic activity">
    <reaction evidence="4">
        <text>N(2)-acetyl-L-ornithine + 2-oxoglutarate = N-acetyl-L-glutamate 5-semialdehyde + L-glutamate</text>
        <dbReference type="Rhea" id="RHEA:18049"/>
        <dbReference type="ChEBI" id="CHEBI:16810"/>
        <dbReference type="ChEBI" id="CHEBI:29123"/>
        <dbReference type="ChEBI" id="CHEBI:29985"/>
        <dbReference type="ChEBI" id="CHEBI:57805"/>
        <dbReference type="EC" id="2.6.1.11"/>
    </reaction>
</comment>
<dbReference type="GO" id="GO:0042802">
    <property type="term" value="F:identical protein binding"/>
    <property type="evidence" value="ECO:0007669"/>
    <property type="project" value="TreeGrafter"/>
</dbReference>
<dbReference type="Gene3D" id="3.90.1150.10">
    <property type="entry name" value="Aspartate Aminotransferase, domain 1"/>
    <property type="match status" value="1"/>
</dbReference>
<dbReference type="EC" id="2.6.1.11" evidence="4"/>
<feature type="binding site" evidence="4">
    <location>
        <position position="132"/>
    </location>
    <ligand>
        <name>N(2)-acetyl-L-ornithine</name>
        <dbReference type="ChEBI" id="CHEBI:57805"/>
    </ligand>
</feature>
<feature type="binding site" evidence="4">
    <location>
        <begin position="214"/>
        <end position="217"/>
    </location>
    <ligand>
        <name>pyridoxal 5'-phosphate</name>
        <dbReference type="ChEBI" id="CHEBI:597326"/>
    </ligand>
</feature>
<dbReference type="UniPathway" id="UPA00068">
    <property type="reaction ID" value="UER00109"/>
</dbReference>
<dbReference type="InterPro" id="IPR015422">
    <property type="entry name" value="PyrdxlP-dep_Trfase_small"/>
</dbReference>
<reference evidence="6" key="1">
    <citation type="submission" date="2017-10" db="EMBL/GenBank/DDBJ databases">
        <authorList>
            <person name="Kravchenko I.K."/>
            <person name="Grouzdev D.S."/>
        </authorList>
    </citation>
    <scope>NUCLEOTIDE SEQUENCE [LARGE SCALE GENOMIC DNA]</scope>
    <source>
        <strain evidence="6">B2</strain>
    </source>
</reference>
<comment type="pathway">
    <text evidence="4">Amino-acid biosynthesis; L-arginine biosynthesis; N(2)-acetyl-L-ornithine from L-glutamate: step 4/4.</text>
</comment>
<dbReference type="PANTHER" id="PTHR11986">
    <property type="entry name" value="AMINOTRANSFERASE CLASS III"/>
    <property type="match status" value="1"/>
</dbReference>
<gene>
    <name evidence="4" type="primary">argD</name>
    <name evidence="5" type="ORF">CRT60_23470</name>
</gene>
<name>A0A2B8B4L4_9PROT</name>
<dbReference type="GO" id="GO:0003992">
    <property type="term" value="F:N2-acetyl-L-ornithine:2-oxoglutarate 5-aminotransferase activity"/>
    <property type="evidence" value="ECO:0007669"/>
    <property type="project" value="UniProtKB-UniRule"/>
</dbReference>
<comment type="subcellular location">
    <subcellularLocation>
        <location evidence="4">Cytoplasm</location>
    </subcellularLocation>
</comment>
<evidence type="ECO:0000256" key="3">
    <source>
        <dbReference type="ARBA" id="ARBA00022898"/>
    </source>
</evidence>
<dbReference type="OrthoDB" id="9801834at2"/>
<feature type="binding site" evidence="4">
    <location>
        <begin position="96"/>
        <end position="97"/>
    </location>
    <ligand>
        <name>pyridoxal 5'-phosphate</name>
        <dbReference type="ChEBI" id="CHEBI:597326"/>
    </ligand>
</feature>
<keyword evidence="4" id="KW-0963">Cytoplasm</keyword>
<feature type="binding site" evidence="4">
    <location>
        <position position="129"/>
    </location>
    <ligand>
        <name>pyridoxal 5'-phosphate</name>
        <dbReference type="ChEBI" id="CHEBI:597326"/>
    </ligand>
</feature>
<dbReference type="PIRSF" id="PIRSF000521">
    <property type="entry name" value="Transaminase_4ab_Lys_Orn"/>
    <property type="match status" value="1"/>
</dbReference>
<keyword evidence="2 4" id="KW-0808">Transferase</keyword>
<comment type="miscellaneous">
    <text evidence="4">May also have succinyldiaminopimelate aminotransferase activity, thus carrying out the corresponding step in lysine biosynthesis.</text>
</comment>
<dbReference type="PANTHER" id="PTHR11986:SF113">
    <property type="entry name" value="SUCCINYLORNITHINE TRANSAMINASE"/>
    <property type="match status" value="1"/>
</dbReference>
<dbReference type="PROSITE" id="PS00600">
    <property type="entry name" value="AA_TRANSFER_CLASS_3"/>
    <property type="match status" value="1"/>
</dbReference>
<dbReference type="InterPro" id="IPR015424">
    <property type="entry name" value="PyrdxlP-dep_Trfase"/>
</dbReference>
<dbReference type="CDD" id="cd00610">
    <property type="entry name" value="OAT_like"/>
    <property type="match status" value="1"/>
</dbReference>
<dbReference type="InterPro" id="IPR005814">
    <property type="entry name" value="Aminotrans_3"/>
</dbReference>
<evidence type="ECO:0000256" key="4">
    <source>
        <dbReference type="HAMAP-Rule" id="MF_01107"/>
    </source>
</evidence>
<feature type="modified residue" description="N6-(pyridoxal phosphate)lysine" evidence="4">
    <location>
        <position position="243"/>
    </location>
</feature>
<proteinExistence type="inferred from homology"/>
<dbReference type="InterPro" id="IPR050103">
    <property type="entry name" value="Class-III_PLP-dep_AT"/>
</dbReference>
<dbReference type="InterPro" id="IPR004636">
    <property type="entry name" value="AcOrn/SuccOrn_fam"/>
</dbReference>
<dbReference type="Gene3D" id="3.40.640.10">
    <property type="entry name" value="Type I PLP-dependent aspartate aminotransferase-like (Major domain)"/>
    <property type="match status" value="1"/>
</dbReference>
<evidence type="ECO:0000313" key="6">
    <source>
        <dbReference type="Proteomes" id="UP000225379"/>
    </source>
</evidence>
<dbReference type="NCBIfam" id="NF002325">
    <property type="entry name" value="PRK01278.1"/>
    <property type="match status" value="1"/>
</dbReference>
<dbReference type="FunFam" id="3.40.640.10:FF:000004">
    <property type="entry name" value="Acetylornithine aminotransferase"/>
    <property type="match status" value="1"/>
</dbReference>
<dbReference type="InterPro" id="IPR015421">
    <property type="entry name" value="PyrdxlP-dep_Trfase_major"/>
</dbReference>
<dbReference type="RefSeq" id="WP_098738998.1">
    <property type="nucleotide sequence ID" value="NZ_PDKW01000043.1"/>
</dbReference>
<accession>A0A2B8B4L4</accession>
<keyword evidence="4" id="KW-0028">Amino-acid biosynthesis</keyword>
<comment type="subunit">
    <text evidence="4">Homodimer.</text>
</comment>
<comment type="caution">
    <text evidence="5">The sequence shown here is derived from an EMBL/GenBank/DDBJ whole genome shotgun (WGS) entry which is preliminary data.</text>
</comment>
<comment type="similarity">
    <text evidence="4">Belongs to the class-III pyridoxal-phosphate-dependent aminotransferase family. ArgD subfamily.</text>
</comment>
<feature type="binding site" evidence="4">
    <location>
        <position position="271"/>
    </location>
    <ligand>
        <name>N(2)-acetyl-L-ornithine</name>
        <dbReference type="ChEBI" id="CHEBI:57805"/>
    </ligand>
</feature>
<protein>
    <recommendedName>
        <fullName evidence="4">Acetylornithine aminotransferase</fullName>
        <shortName evidence="4">ACOAT</shortName>
        <ecNumber evidence="4">2.6.1.11</ecNumber>
    </recommendedName>
</protein>
<dbReference type="GO" id="GO:0030170">
    <property type="term" value="F:pyridoxal phosphate binding"/>
    <property type="evidence" value="ECO:0007669"/>
    <property type="project" value="InterPro"/>
</dbReference>
<dbReference type="AlphaFoldDB" id="A0A2B8B4L4"/>
<dbReference type="Pfam" id="PF00202">
    <property type="entry name" value="Aminotran_3"/>
    <property type="match status" value="1"/>
</dbReference>
<comment type="cofactor">
    <cofactor evidence="4">
        <name>pyridoxal 5'-phosphate</name>
        <dbReference type="ChEBI" id="CHEBI:597326"/>
    </cofactor>
    <text evidence="4">Binds 1 pyridoxal phosphate per subunit.</text>
</comment>